<dbReference type="OrthoDB" id="4781at2759"/>
<proteinExistence type="predicted"/>
<evidence type="ECO:0000256" key="1">
    <source>
        <dbReference type="ARBA" id="ARBA00022729"/>
    </source>
</evidence>
<sequence length="224" mass="25011">MRFLATVATVLALYTSTALAQSVCSTKEWRFNSAADMKDFRVDWCPENAYVENGAMVWRLTPTCGTTVIYPKHMTRGRIEAVIKAGPTSGVVTAFIMQGNSPKDEIDLEWVGKDPHRVQSMYFVNGERVPGDELPGYHDCSHAADMFHTYAIDFSPDSVSWSVDGNVVRTISRSSGQPFPNQADLLRMGVWDGSKNSFWAGVVDWNSASAYYAYMDRLSITEYC</sequence>
<name>A0A9W8AE24_9FUNG</name>
<comment type="caution">
    <text evidence="6">The sequence shown here is derived from an EMBL/GenBank/DDBJ whole genome shotgun (WGS) entry which is preliminary data.</text>
</comment>
<organism evidence="6 7">
    <name type="scientific">Tieghemiomyces parasiticus</name>
    <dbReference type="NCBI Taxonomy" id="78921"/>
    <lineage>
        <taxon>Eukaryota</taxon>
        <taxon>Fungi</taxon>
        <taxon>Fungi incertae sedis</taxon>
        <taxon>Zoopagomycota</taxon>
        <taxon>Kickxellomycotina</taxon>
        <taxon>Dimargaritomycetes</taxon>
        <taxon>Dimargaritales</taxon>
        <taxon>Dimargaritaceae</taxon>
        <taxon>Tieghemiomyces</taxon>
    </lineage>
</organism>
<dbReference type="GO" id="GO:0005975">
    <property type="term" value="P:carbohydrate metabolic process"/>
    <property type="evidence" value="ECO:0007669"/>
    <property type="project" value="InterPro"/>
</dbReference>
<dbReference type="InterPro" id="IPR013320">
    <property type="entry name" value="ConA-like_dom_sf"/>
</dbReference>
<keyword evidence="7" id="KW-1185">Reference proteome</keyword>
<evidence type="ECO:0000256" key="4">
    <source>
        <dbReference type="SAM" id="SignalP"/>
    </source>
</evidence>
<protein>
    <recommendedName>
        <fullName evidence="5">GH16 domain-containing protein</fullName>
    </recommendedName>
</protein>
<reference evidence="6" key="1">
    <citation type="submission" date="2022-07" db="EMBL/GenBank/DDBJ databases">
        <title>Phylogenomic reconstructions and comparative analyses of Kickxellomycotina fungi.</title>
        <authorList>
            <person name="Reynolds N.K."/>
            <person name="Stajich J.E."/>
            <person name="Barry K."/>
            <person name="Grigoriev I.V."/>
            <person name="Crous P."/>
            <person name="Smith M.E."/>
        </authorList>
    </citation>
    <scope>NUCLEOTIDE SEQUENCE</scope>
    <source>
        <strain evidence="6">RSA 861</strain>
    </source>
</reference>
<dbReference type="PROSITE" id="PS51762">
    <property type="entry name" value="GH16_2"/>
    <property type="match status" value="1"/>
</dbReference>
<dbReference type="PROSITE" id="PS01034">
    <property type="entry name" value="GH16_1"/>
    <property type="match status" value="1"/>
</dbReference>
<evidence type="ECO:0000256" key="3">
    <source>
        <dbReference type="ARBA" id="ARBA00023295"/>
    </source>
</evidence>
<keyword evidence="1 4" id="KW-0732">Signal</keyword>
<dbReference type="Gene3D" id="2.60.120.200">
    <property type="match status" value="1"/>
</dbReference>
<evidence type="ECO:0000256" key="2">
    <source>
        <dbReference type="ARBA" id="ARBA00022801"/>
    </source>
</evidence>
<keyword evidence="2" id="KW-0378">Hydrolase</keyword>
<dbReference type="GO" id="GO:0004553">
    <property type="term" value="F:hydrolase activity, hydrolyzing O-glycosyl compounds"/>
    <property type="evidence" value="ECO:0007669"/>
    <property type="project" value="InterPro"/>
</dbReference>
<dbReference type="Proteomes" id="UP001150569">
    <property type="component" value="Unassembled WGS sequence"/>
</dbReference>
<dbReference type="EMBL" id="JANBPT010000122">
    <property type="protein sequence ID" value="KAJ1927333.1"/>
    <property type="molecule type" value="Genomic_DNA"/>
</dbReference>
<dbReference type="InterPro" id="IPR050546">
    <property type="entry name" value="Glycosyl_Hydrlase_16"/>
</dbReference>
<dbReference type="AlphaFoldDB" id="A0A9W8AE24"/>
<dbReference type="Pfam" id="PF00722">
    <property type="entry name" value="Glyco_hydro_16"/>
    <property type="match status" value="1"/>
</dbReference>
<dbReference type="PANTHER" id="PTHR10963">
    <property type="entry name" value="GLYCOSYL HYDROLASE-RELATED"/>
    <property type="match status" value="1"/>
</dbReference>
<dbReference type="InterPro" id="IPR000757">
    <property type="entry name" value="Beta-glucanase-like"/>
</dbReference>
<gene>
    <name evidence="6" type="ORF">IWQ60_003003</name>
</gene>
<accession>A0A9W8AE24</accession>
<keyword evidence="3" id="KW-0326">Glycosidase</keyword>
<dbReference type="SUPFAM" id="SSF49899">
    <property type="entry name" value="Concanavalin A-like lectins/glucanases"/>
    <property type="match status" value="1"/>
</dbReference>
<dbReference type="PANTHER" id="PTHR10963:SF22">
    <property type="entry name" value="GLYCOSIDASE CRH2-RELATED"/>
    <property type="match status" value="1"/>
</dbReference>
<feature type="chain" id="PRO_5040928727" description="GH16 domain-containing protein" evidence="4">
    <location>
        <begin position="21"/>
        <end position="224"/>
    </location>
</feature>
<feature type="domain" description="GH16" evidence="5">
    <location>
        <begin position="14"/>
        <end position="223"/>
    </location>
</feature>
<feature type="signal peptide" evidence="4">
    <location>
        <begin position="1"/>
        <end position="20"/>
    </location>
</feature>
<dbReference type="InterPro" id="IPR008263">
    <property type="entry name" value="GH16_AS"/>
</dbReference>
<evidence type="ECO:0000313" key="7">
    <source>
        <dbReference type="Proteomes" id="UP001150569"/>
    </source>
</evidence>
<evidence type="ECO:0000313" key="6">
    <source>
        <dbReference type="EMBL" id="KAJ1927333.1"/>
    </source>
</evidence>
<evidence type="ECO:0000259" key="5">
    <source>
        <dbReference type="PROSITE" id="PS51762"/>
    </source>
</evidence>